<gene>
    <name evidence="2" type="ORF">NEOLEDRAFT_1110792</name>
</gene>
<dbReference type="Proteomes" id="UP000076761">
    <property type="component" value="Unassembled WGS sequence"/>
</dbReference>
<dbReference type="AlphaFoldDB" id="A0A165TYY6"/>
<dbReference type="EMBL" id="KV425562">
    <property type="protein sequence ID" value="KZT27383.1"/>
    <property type="molecule type" value="Genomic_DNA"/>
</dbReference>
<reference evidence="2 3" key="1">
    <citation type="journal article" date="2016" name="Mol. Biol. Evol.">
        <title>Comparative Genomics of Early-Diverging Mushroom-Forming Fungi Provides Insights into the Origins of Lignocellulose Decay Capabilities.</title>
        <authorList>
            <person name="Nagy L.G."/>
            <person name="Riley R."/>
            <person name="Tritt A."/>
            <person name="Adam C."/>
            <person name="Daum C."/>
            <person name="Floudas D."/>
            <person name="Sun H."/>
            <person name="Yadav J.S."/>
            <person name="Pangilinan J."/>
            <person name="Larsson K.H."/>
            <person name="Matsuura K."/>
            <person name="Barry K."/>
            <person name="Labutti K."/>
            <person name="Kuo R."/>
            <person name="Ohm R.A."/>
            <person name="Bhattacharya S.S."/>
            <person name="Shirouzu T."/>
            <person name="Yoshinaga Y."/>
            <person name="Martin F.M."/>
            <person name="Grigoriev I.V."/>
            <person name="Hibbett D.S."/>
        </authorList>
    </citation>
    <scope>NUCLEOTIDE SEQUENCE [LARGE SCALE GENOMIC DNA]</scope>
    <source>
        <strain evidence="2 3">HHB14362 ss-1</strain>
    </source>
</reference>
<accession>A0A165TYY6</accession>
<name>A0A165TYY6_9AGAM</name>
<feature type="region of interest" description="Disordered" evidence="1">
    <location>
        <begin position="1"/>
        <end position="126"/>
    </location>
</feature>
<protein>
    <submittedName>
        <fullName evidence="2">Uncharacterized protein</fullName>
    </submittedName>
</protein>
<sequence length="598" mass="66132">MPPSGIRSITSAPNLDPTRSAMINSKQINALSTSVGRSNETQPTHSAQHKKRPADPSANLSGSQSKKARKSTKMHGAAKEAKALVLHSTPQDSMRPPSVPSLKSSTELATASGSGTWPSPSKISRLQNRSLVSPTPLSEHAISNIKTPPGRKFKPLVSCKATLPCSAVSTPQPSLEPPESSTSIDSVHVNCAQDLLLASRSHPIPECPRITMPPSLSQRKRVQWWAVILSGVSDAERRQCAQVSRMIRYAIYLSAAVVLHREFPGKRLDAVLQKYPNSLAMTNFWPYLRQRRRERVFWDNVYRRTFLASFLEDGQSISELMWTSPDDEKQVTVALRFVMTRLWFAISLGKLQSNWVRGVVTSAQVVVGDIWVVKVRYGANEVAFYVLEPTCEVIGRLHPNIDGPDASAIPIRADWSAYIDRLRATGQSTSASILSQLRWANYEEYERGISRLWLKRIESEGEVGRAKRIVAERYVLACVVANSVSGQWMSTTQMAQEFAGLSAGTVVSAPRNAQTPVNLYLPAQVHHHVESVHFTTSGPFKHPLHCAVAVIQTPAREYYILRDNGMQIGCEEEGMSEVWMELLGCGPSGVVSQHKIQK</sequence>
<evidence type="ECO:0000313" key="2">
    <source>
        <dbReference type="EMBL" id="KZT27383.1"/>
    </source>
</evidence>
<organism evidence="2 3">
    <name type="scientific">Neolentinus lepideus HHB14362 ss-1</name>
    <dbReference type="NCBI Taxonomy" id="1314782"/>
    <lineage>
        <taxon>Eukaryota</taxon>
        <taxon>Fungi</taxon>
        <taxon>Dikarya</taxon>
        <taxon>Basidiomycota</taxon>
        <taxon>Agaricomycotina</taxon>
        <taxon>Agaricomycetes</taxon>
        <taxon>Gloeophyllales</taxon>
        <taxon>Gloeophyllaceae</taxon>
        <taxon>Neolentinus</taxon>
    </lineage>
</organism>
<dbReference type="InParanoid" id="A0A165TYY6"/>
<dbReference type="OrthoDB" id="2368680at2759"/>
<evidence type="ECO:0000256" key="1">
    <source>
        <dbReference type="SAM" id="MobiDB-lite"/>
    </source>
</evidence>
<dbReference type="STRING" id="1314782.A0A165TYY6"/>
<evidence type="ECO:0000313" key="3">
    <source>
        <dbReference type="Proteomes" id="UP000076761"/>
    </source>
</evidence>
<feature type="compositionally biased region" description="Polar residues" evidence="1">
    <location>
        <begin position="21"/>
        <end position="46"/>
    </location>
</feature>
<keyword evidence="3" id="KW-1185">Reference proteome</keyword>
<proteinExistence type="predicted"/>
<feature type="compositionally biased region" description="Polar residues" evidence="1">
    <location>
        <begin position="101"/>
        <end position="126"/>
    </location>
</feature>